<dbReference type="PROSITE" id="PS50851">
    <property type="entry name" value="CHEW"/>
    <property type="match status" value="1"/>
</dbReference>
<dbReference type="Proteomes" id="UP000008204">
    <property type="component" value="Chromosome"/>
</dbReference>
<dbReference type="InterPro" id="IPR039315">
    <property type="entry name" value="CheW"/>
</dbReference>
<dbReference type="GO" id="GO:0005829">
    <property type="term" value="C:cytosol"/>
    <property type="evidence" value="ECO:0007669"/>
    <property type="project" value="TreeGrafter"/>
</dbReference>
<dbReference type="GO" id="GO:0006935">
    <property type="term" value="P:chemotaxis"/>
    <property type="evidence" value="ECO:0007669"/>
    <property type="project" value="InterPro"/>
</dbReference>
<dbReference type="PANTHER" id="PTHR22617">
    <property type="entry name" value="CHEMOTAXIS SENSOR HISTIDINE KINASE-RELATED"/>
    <property type="match status" value="1"/>
</dbReference>
<accession>B7JYY8</accession>
<keyword evidence="3" id="KW-1185">Reference proteome</keyword>
<dbReference type="STRING" id="41431.PCC8801_2030"/>
<name>B7JYY8_RIPO1</name>
<gene>
    <name evidence="2" type="ordered locus">PCC8801_2030</name>
</gene>
<evidence type="ECO:0000313" key="2">
    <source>
        <dbReference type="EMBL" id="ACK66065.1"/>
    </source>
</evidence>
<dbReference type="RefSeq" id="WP_012595334.1">
    <property type="nucleotide sequence ID" value="NC_011726.1"/>
</dbReference>
<dbReference type="Gene3D" id="2.40.50.180">
    <property type="entry name" value="CheA-289, Domain 4"/>
    <property type="match status" value="1"/>
</dbReference>
<feature type="domain" description="CheW-like" evidence="1">
    <location>
        <begin position="87"/>
        <end position="247"/>
    </location>
</feature>
<dbReference type="eggNOG" id="COG0835">
    <property type="taxonomic scope" value="Bacteria"/>
</dbReference>
<dbReference type="OrthoDB" id="21516at2"/>
<dbReference type="HOGENOM" id="CLU_108791_0_0_3"/>
<dbReference type="AlphaFoldDB" id="B7JYY8"/>
<proteinExistence type="predicted"/>
<dbReference type="InterPro" id="IPR036061">
    <property type="entry name" value="CheW-like_dom_sf"/>
</dbReference>
<dbReference type="GO" id="GO:0007165">
    <property type="term" value="P:signal transduction"/>
    <property type="evidence" value="ECO:0007669"/>
    <property type="project" value="InterPro"/>
</dbReference>
<organism evidence="2 3">
    <name type="scientific">Rippkaea orientalis (strain PCC 8801 / RF-1)</name>
    <name type="common">Cyanothece sp. (strain PCC 8801)</name>
    <dbReference type="NCBI Taxonomy" id="41431"/>
    <lineage>
        <taxon>Bacteria</taxon>
        <taxon>Bacillati</taxon>
        <taxon>Cyanobacteriota</taxon>
        <taxon>Cyanophyceae</taxon>
        <taxon>Oscillatoriophycideae</taxon>
        <taxon>Chroococcales</taxon>
        <taxon>Aphanothecaceae</taxon>
        <taxon>Rippkaea</taxon>
        <taxon>Rippkaea orientalis</taxon>
    </lineage>
</organism>
<evidence type="ECO:0000259" key="1">
    <source>
        <dbReference type="PROSITE" id="PS50851"/>
    </source>
</evidence>
<dbReference type="SMART" id="SM00260">
    <property type="entry name" value="CheW"/>
    <property type="match status" value="1"/>
</dbReference>
<dbReference type="EMBL" id="CP001287">
    <property type="protein sequence ID" value="ACK66065.1"/>
    <property type="molecule type" value="Genomic_DNA"/>
</dbReference>
<reference evidence="3" key="1">
    <citation type="journal article" date="2011" name="MBio">
        <title>Novel metabolic attributes of the genus Cyanothece, comprising a group of unicellular nitrogen-fixing Cyanobacteria.</title>
        <authorList>
            <person name="Bandyopadhyay A."/>
            <person name="Elvitigala T."/>
            <person name="Welsh E."/>
            <person name="Stockel J."/>
            <person name="Liberton M."/>
            <person name="Min H."/>
            <person name="Sherman L.A."/>
            <person name="Pakrasi H.B."/>
        </authorList>
    </citation>
    <scope>NUCLEOTIDE SEQUENCE [LARGE SCALE GENOMIC DNA]</scope>
    <source>
        <strain evidence="3">PCC 8801</strain>
    </source>
</reference>
<dbReference type="Pfam" id="PF01584">
    <property type="entry name" value="CheW"/>
    <property type="match status" value="1"/>
</dbReference>
<evidence type="ECO:0000313" key="3">
    <source>
        <dbReference type="Proteomes" id="UP000008204"/>
    </source>
</evidence>
<dbReference type="KEGG" id="cyp:PCC8801_2030"/>
<protein>
    <submittedName>
        <fullName evidence="2">CheW protein</fullName>
    </submittedName>
</protein>
<dbReference type="InterPro" id="IPR002545">
    <property type="entry name" value="CheW-lke_dom"/>
</dbReference>
<dbReference type="PANTHER" id="PTHR22617:SF23">
    <property type="entry name" value="CHEMOTAXIS PROTEIN CHEW"/>
    <property type="match status" value="1"/>
</dbReference>
<dbReference type="Gene3D" id="2.30.30.40">
    <property type="entry name" value="SH3 Domains"/>
    <property type="match status" value="1"/>
</dbReference>
<sequence>MQIFTEHCWNTIGVSGDSSCPELKTVIHCRNCNVYGAAGRTLLQREAPEGYIEEWGEILAQEWKHQSKKKTQSSVALHTYESESSEILCLTIFRVGQEWLALPVSVIKEITPCCPVHILPHRSNHVFLGIVNIRGEILMCISLRDLLGLPHVDPVSSKTKKSLTLGGRSGISPVVYQRMIVIDIQDNRWVFPVDEISDIHRLSSDQLSNTPVVIAKTPDTYTKKILHIDGKQINYLDHELIFYELLFYTLNRS</sequence>
<dbReference type="SUPFAM" id="SSF50341">
    <property type="entry name" value="CheW-like"/>
    <property type="match status" value="1"/>
</dbReference>